<accession>A0A0V1B2L0</accession>
<protein>
    <submittedName>
        <fullName evidence="1">Uncharacterized protein</fullName>
    </submittedName>
</protein>
<dbReference type="AlphaFoldDB" id="A0A0V1B2L0"/>
<name>A0A0V1B2L0_TRISP</name>
<proteinExistence type="predicted"/>
<reference evidence="1 2" key="1">
    <citation type="submission" date="2015-01" db="EMBL/GenBank/DDBJ databases">
        <title>Evolution of Trichinella species and genotypes.</title>
        <authorList>
            <person name="Korhonen P.K."/>
            <person name="Edoardo P."/>
            <person name="Giuseppe L.R."/>
            <person name="Gasser R.B."/>
        </authorList>
    </citation>
    <scope>NUCLEOTIDE SEQUENCE [LARGE SCALE GENOMIC DNA]</scope>
    <source>
        <strain evidence="1">ISS3</strain>
    </source>
</reference>
<keyword evidence="2" id="KW-1185">Reference proteome</keyword>
<comment type="caution">
    <text evidence="1">The sequence shown here is derived from an EMBL/GenBank/DDBJ whole genome shotgun (WGS) entry which is preliminary data.</text>
</comment>
<evidence type="ECO:0000313" key="2">
    <source>
        <dbReference type="Proteomes" id="UP000054776"/>
    </source>
</evidence>
<dbReference type="Proteomes" id="UP000054776">
    <property type="component" value="Unassembled WGS sequence"/>
</dbReference>
<dbReference type="EMBL" id="JYDH01000131">
    <property type="protein sequence ID" value="KRY30828.1"/>
    <property type="molecule type" value="Genomic_DNA"/>
</dbReference>
<organism evidence="1 2">
    <name type="scientific">Trichinella spiralis</name>
    <name type="common">Trichina worm</name>
    <dbReference type="NCBI Taxonomy" id="6334"/>
    <lineage>
        <taxon>Eukaryota</taxon>
        <taxon>Metazoa</taxon>
        <taxon>Ecdysozoa</taxon>
        <taxon>Nematoda</taxon>
        <taxon>Enoplea</taxon>
        <taxon>Dorylaimia</taxon>
        <taxon>Trichinellida</taxon>
        <taxon>Trichinellidae</taxon>
        <taxon>Trichinella</taxon>
    </lineage>
</organism>
<gene>
    <name evidence="1" type="ORF">T01_4402</name>
</gene>
<evidence type="ECO:0000313" key="1">
    <source>
        <dbReference type="EMBL" id="KRY30828.1"/>
    </source>
</evidence>
<dbReference type="InParanoid" id="A0A0V1B2L0"/>
<sequence>MHGYLNLPSPTTECHFYVWKFSITRNRWHFEIFDKVAEGFRFSYLGKIFCRGLELHVKKDRSQPTGDANLIFFVEIRYVKGHR</sequence>